<feature type="region of interest" description="Disordered" evidence="1">
    <location>
        <begin position="18"/>
        <end position="48"/>
    </location>
</feature>
<proteinExistence type="evidence at transcript level"/>
<dbReference type="EMBL" id="BT060854">
    <property type="protein sequence ID" value="ACN25551.1"/>
    <property type="molecule type" value="mRNA"/>
</dbReference>
<evidence type="ECO:0000256" key="1">
    <source>
        <dbReference type="SAM" id="MobiDB-lite"/>
    </source>
</evidence>
<name>C0HEU8_MAIZE</name>
<protein>
    <submittedName>
        <fullName evidence="2">Uncharacterized protein</fullName>
    </submittedName>
</protein>
<accession>C0HEU8</accession>
<dbReference type="AlphaFoldDB" id="C0HEU8"/>
<evidence type="ECO:0000313" key="2">
    <source>
        <dbReference type="EMBL" id="ACN25551.1"/>
    </source>
</evidence>
<reference evidence="2" key="1">
    <citation type="journal article" date="2009" name="PLoS Genet.">
        <title>Sequencing, mapping, and analysis of 27,455 maize full-length cDNAs.</title>
        <authorList>
            <person name="Soderlund C."/>
            <person name="Descour A."/>
            <person name="Kudrna D."/>
            <person name="Bomhoff M."/>
            <person name="Boyd L."/>
            <person name="Currie J."/>
            <person name="Angelova A."/>
            <person name="Collura K."/>
            <person name="Wissotski M."/>
            <person name="Ashley E."/>
            <person name="Morrow D."/>
            <person name="Fernandes J."/>
            <person name="Walbot V."/>
            <person name="Yu Y."/>
        </authorList>
    </citation>
    <scope>NUCLEOTIDE SEQUENCE</scope>
    <source>
        <strain evidence="2">B73</strain>
    </source>
</reference>
<organism evidence="2">
    <name type="scientific">Zea mays</name>
    <name type="common">Maize</name>
    <dbReference type="NCBI Taxonomy" id="4577"/>
    <lineage>
        <taxon>Eukaryota</taxon>
        <taxon>Viridiplantae</taxon>
        <taxon>Streptophyta</taxon>
        <taxon>Embryophyta</taxon>
        <taxon>Tracheophyta</taxon>
        <taxon>Spermatophyta</taxon>
        <taxon>Magnoliopsida</taxon>
        <taxon>Liliopsida</taxon>
        <taxon>Poales</taxon>
        <taxon>Poaceae</taxon>
        <taxon>PACMAD clade</taxon>
        <taxon>Panicoideae</taxon>
        <taxon>Andropogonodae</taxon>
        <taxon>Andropogoneae</taxon>
        <taxon>Tripsacinae</taxon>
        <taxon>Zea</taxon>
    </lineage>
</organism>
<sequence length="71" mass="7580">MKSIQAAAIGHFDGAQARPLASMNGSNMLHGGTRLDGEPQQQSNIPPMDERALSGLQARMERLKSGSMESL</sequence>